<dbReference type="EMBL" id="BARS01028542">
    <property type="protein sequence ID" value="GAG09691.1"/>
    <property type="molecule type" value="Genomic_DNA"/>
</dbReference>
<accession>X0WAK0</accession>
<comment type="caution">
    <text evidence="1">The sequence shown here is derived from an EMBL/GenBank/DDBJ whole genome shotgun (WGS) entry which is preliminary data.</text>
</comment>
<proteinExistence type="predicted"/>
<reference evidence="1" key="1">
    <citation type="journal article" date="2014" name="Front. Microbiol.">
        <title>High frequency of phylogenetically diverse reductive dehalogenase-homologous genes in deep subseafloor sedimentary metagenomes.</title>
        <authorList>
            <person name="Kawai M."/>
            <person name="Futagami T."/>
            <person name="Toyoda A."/>
            <person name="Takaki Y."/>
            <person name="Nishi S."/>
            <person name="Hori S."/>
            <person name="Arai W."/>
            <person name="Tsubouchi T."/>
            <person name="Morono Y."/>
            <person name="Uchiyama I."/>
            <person name="Ito T."/>
            <person name="Fujiyama A."/>
            <person name="Inagaki F."/>
            <person name="Takami H."/>
        </authorList>
    </citation>
    <scope>NUCLEOTIDE SEQUENCE</scope>
    <source>
        <strain evidence="1">Expedition CK06-06</strain>
    </source>
</reference>
<dbReference type="AlphaFoldDB" id="X0WAK0"/>
<name>X0WAK0_9ZZZZ</name>
<sequence>MVARKLLLATVLVACVPWGRPSAATAAPQFAPPEIIFSGKAAGPPSSSVCGFAVVARGDGPQLAVMKRPPSFVAAVRGNEHVSVSFPCQRAAGRLSVTVEVCLTFGGEADAELSIGDRRVQERLRPGRSVKLKVDYEAGEASLVIRATTRARGQEAGVRWRGLRVETSGGRFDVPAWPTEARP</sequence>
<feature type="non-terminal residue" evidence="1">
    <location>
        <position position="183"/>
    </location>
</feature>
<organism evidence="1">
    <name type="scientific">marine sediment metagenome</name>
    <dbReference type="NCBI Taxonomy" id="412755"/>
    <lineage>
        <taxon>unclassified sequences</taxon>
        <taxon>metagenomes</taxon>
        <taxon>ecological metagenomes</taxon>
    </lineage>
</organism>
<gene>
    <name evidence="1" type="ORF">S01H1_44723</name>
</gene>
<protein>
    <submittedName>
        <fullName evidence="1">Uncharacterized protein</fullName>
    </submittedName>
</protein>
<evidence type="ECO:0000313" key="1">
    <source>
        <dbReference type="EMBL" id="GAG09691.1"/>
    </source>
</evidence>